<evidence type="ECO:0000313" key="3">
    <source>
        <dbReference type="Proteomes" id="UP001218188"/>
    </source>
</evidence>
<evidence type="ECO:0000313" key="2">
    <source>
        <dbReference type="EMBL" id="KAJ7022340.1"/>
    </source>
</evidence>
<dbReference type="AlphaFoldDB" id="A0AAD6WRH1"/>
<organism evidence="2 3">
    <name type="scientific">Mycena alexandri</name>
    <dbReference type="NCBI Taxonomy" id="1745969"/>
    <lineage>
        <taxon>Eukaryota</taxon>
        <taxon>Fungi</taxon>
        <taxon>Dikarya</taxon>
        <taxon>Basidiomycota</taxon>
        <taxon>Agaricomycotina</taxon>
        <taxon>Agaricomycetes</taxon>
        <taxon>Agaricomycetidae</taxon>
        <taxon>Agaricales</taxon>
        <taxon>Marasmiineae</taxon>
        <taxon>Mycenaceae</taxon>
        <taxon>Mycena</taxon>
    </lineage>
</organism>
<accession>A0AAD6WRH1</accession>
<name>A0AAD6WRH1_9AGAR</name>
<reference evidence="2" key="1">
    <citation type="submission" date="2023-03" db="EMBL/GenBank/DDBJ databases">
        <title>Massive genome expansion in bonnet fungi (Mycena s.s.) driven by repeated elements and novel gene families across ecological guilds.</title>
        <authorList>
            <consortium name="Lawrence Berkeley National Laboratory"/>
            <person name="Harder C.B."/>
            <person name="Miyauchi S."/>
            <person name="Viragh M."/>
            <person name="Kuo A."/>
            <person name="Thoen E."/>
            <person name="Andreopoulos B."/>
            <person name="Lu D."/>
            <person name="Skrede I."/>
            <person name="Drula E."/>
            <person name="Henrissat B."/>
            <person name="Morin E."/>
            <person name="Kohler A."/>
            <person name="Barry K."/>
            <person name="LaButti K."/>
            <person name="Morin E."/>
            <person name="Salamov A."/>
            <person name="Lipzen A."/>
            <person name="Mereny Z."/>
            <person name="Hegedus B."/>
            <person name="Baldrian P."/>
            <person name="Stursova M."/>
            <person name="Weitz H."/>
            <person name="Taylor A."/>
            <person name="Grigoriev I.V."/>
            <person name="Nagy L.G."/>
            <person name="Martin F."/>
            <person name="Kauserud H."/>
        </authorList>
    </citation>
    <scope>NUCLEOTIDE SEQUENCE</scope>
    <source>
        <strain evidence="2">CBHHK200</strain>
    </source>
</reference>
<protein>
    <submittedName>
        <fullName evidence="2">Uncharacterized protein</fullName>
    </submittedName>
</protein>
<gene>
    <name evidence="2" type="ORF">C8F04DRAFT_1272681</name>
</gene>
<feature type="region of interest" description="Disordered" evidence="1">
    <location>
        <begin position="1"/>
        <end position="20"/>
    </location>
</feature>
<dbReference type="Proteomes" id="UP001218188">
    <property type="component" value="Unassembled WGS sequence"/>
</dbReference>
<comment type="caution">
    <text evidence="2">The sequence shown here is derived from an EMBL/GenBank/DDBJ whole genome shotgun (WGS) entry which is preliminary data.</text>
</comment>
<sequence length="142" mass="14982">MLAAPVPPSPHSPCSSSSLTPRPSWDCFSGLQFKRYALPFAESTKFARKATTSSSQARIFSSGTHTLKAYELPEGEYCSSELTDGVCVPVAVVTAPPSPRTRGVTPTEDPSLSAVLYPSTLILPSLSVAFLLSFIASASTLV</sequence>
<proteinExistence type="predicted"/>
<feature type="compositionally biased region" description="Pro residues" evidence="1">
    <location>
        <begin position="1"/>
        <end position="11"/>
    </location>
</feature>
<dbReference type="EMBL" id="JARJCM010000211">
    <property type="protein sequence ID" value="KAJ7022340.1"/>
    <property type="molecule type" value="Genomic_DNA"/>
</dbReference>
<keyword evidence="3" id="KW-1185">Reference proteome</keyword>
<evidence type="ECO:0000256" key="1">
    <source>
        <dbReference type="SAM" id="MobiDB-lite"/>
    </source>
</evidence>